<feature type="compositionally biased region" description="Low complexity" evidence="8">
    <location>
        <begin position="313"/>
        <end position="331"/>
    </location>
</feature>
<keyword evidence="5 10" id="KW-0418">Kinase</keyword>
<evidence type="ECO:0000256" key="7">
    <source>
        <dbReference type="PROSITE-ProRule" id="PRU10141"/>
    </source>
</evidence>
<dbReference type="PROSITE" id="PS00107">
    <property type="entry name" value="PROTEIN_KINASE_ATP"/>
    <property type="match status" value="1"/>
</dbReference>
<comment type="caution">
    <text evidence="10">The sequence shown here is derived from an EMBL/GenBank/DDBJ whole genome shotgun (WGS) entry which is preliminary data.</text>
</comment>
<keyword evidence="3" id="KW-0808">Transferase</keyword>
<dbReference type="SUPFAM" id="SSF56112">
    <property type="entry name" value="Protein kinase-like (PK-like)"/>
    <property type="match status" value="1"/>
</dbReference>
<evidence type="ECO:0000259" key="9">
    <source>
        <dbReference type="PROSITE" id="PS50011"/>
    </source>
</evidence>
<evidence type="ECO:0000256" key="1">
    <source>
        <dbReference type="ARBA" id="ARBA00012513"/>
    </source>
</evidence>
<dbReference type="PROSITE" id="PS50011">
    <property type="entry name" value="PROTEIN_KINASE_DOM"/>
    <property type="match status" value="1"/>
</dbReference>
<proteinExistence type="predicted"/>
<accession>A0A365H9H0</accession>
<dbReference type="Gene3D" id="1.10.510.10">
    <property type="entry name" value="Transferase(Phosphotransferase) domain 1"/>
    <property type="match status" value="1"/>
</dbReference>
<keyword evidence="2 10" id="KW-0723">Serine/threonine-protein kinase</keyword>
<evidence type="ECO:0000256" key="3">
    <source>
        <dbReference type="ARBA" id="ARBA00022679"/>
    </source>
</evidence>
<dbReference type="GO" id="GO:0004674">
    <property type="term" value="F:protein serine/threonine kinase activity"/>
    <property type="evidence" value="ECO:0007669"/>
    <property type="project" value="UniProtKB-KW"/>
</dbReference>
<dbReference type="SMART" id="SM00220">
    <property type="entry name" value="S_TKc"/>
    <property type="match status" value="1"/>
</dbReference>
<dbReference type="PANTHER" id="PTHR43289">
    <property type="entry name" value="MITOGEN-ACTIVATED PROTEIN KINASE KINASE KINASE 20-RELATED"/>
    <property type="match status" value="1"/>
</dbReference>
<dbReference type="EMBL" id="QLYX01000003">
    <property type="protein sequence ID" value="RAY15648.1"/>
    <property type="molecule type" value="Genomic_DNA"/>
</dbReference>
<organism evidence="10 11">
    <name type="scientific">Actinomadura craniellae</name>
    <dbReference type="NCBI Taxonomy" id="2231787"/>
    <lineage>
        <taxon>Bacteria</taxon>
        <taxon>Bacillati</taxon>
        <taxon>Actinomycetota</taxon>
        <taxon>Actinomycetes</taxon>
        <taxon>Streptosporangiales</taxon>
        <taxon>Thermomonosporaceae</taxon>
        <taxon>Actinomadura</taxon>
    </lineage>
</organism>
<evidence type="ECO:0000256" key="8">
    <source>
        <dbReference type="SAM" id="MobiDB-lite"/>
    </source>
</evidence>
<evidence type="ECO:0000256" key="5">
    <source>
        <dbReference type="ARBA" id="ARBA00022777"/>
    </source>
</evidence>
<evidence type="ECO:0000256" key="6">
    <source>
        <dbReference type="ARBA" id="ARBA00022840"/>
    </source>
</evidence>
<feature type="region of interest" description="Disordered" evidence="8">
    <location>
        <begin position="479"/>
        <end position="503"/>
    </location>
</feature>
<feature type="binding site" evidence="7">
    <location>
        <position position="35"/>
    </location>
    <ligand>
        <name>ATP</name>
        <dbReference type="ChEBI" id="CHEBI:30616"/>
    </ligand>
</feature>
<gene>
    <name evidence="10" type="ORF">DPM19_07610</name>
</gene>
<keyword evidence="6 7" id="KW-0067">ATP-binding</keyword>
<keyword evidence="11" id="KW-1185">Reference proteome</keyword>
<feature type="region of interest" description="Disordered" evidence="8">
    <location>
        <begin position="273"/>
        <end position="448"/>
    </location>
</feature>
<feature type="compositionally biased region" description="Low complexity" evidence="8">
    <location>
        <begin position="296"/>
        <end position="306"/>
    </location>
</feature>
<evidence type="ECO:0000256" key="2">
    <source>
        <dbReference type="ARBA" id="ARBA00022527"/>
    </source>
</evidence>
<feature type="compositionally biased region" description="Gly residues" evidence="8">
    <location>
        <begin position="482"/>
        <end position="494"/>
    </location>
</feature>
<dbReference type="EC" id="2.7.11.1" evidence="1"/>
<dbReference type="CDD" id="cd14014">
    <property type="entry name" value="STKc_PknB_like"/>
    <property type="match status" value="1"/>
</dbReference>
<sequence>MDIPGYEIVEMLGAGGFGTVYRARQLAVRREVALKIDSRVLSTERDRRRFMREVTAAGRLSGHPHVVALYDAGTLPDGRPYMVMALCPDGSLNDRLHDSGPFPAAEVRDIGVRIADALAAAHAAGVLHRDVKPANILRDPYGGVALADFGLASMPAPGLESSATREALTPAYAPPEAFQLVEPAPVGDVYSLAASLYALLSGRPPHFPPGGPPSIPALLAAQRHPVPDVPGAPPALVEVLRRALAYDPAARTPTAAALRDALAALAPADLAGSAPVPGPRTDPGLPAPAGASSDRGPVASGPGVVSGPPPVAAAPAGSGPTASGAHVVPGTGTPGLPPPPGSPPGTGGAAFGVSPVSGPRTDPGSPVHGTDPSGRGAVFSPGHAPGPPPVAGPPAPAPGAPWASPSGPGTGGYGAQYPGGEHGGWPGPQTRPPGGWHGTTSPGRPARQGIGRGVLLSAAALVAAAIVGAGALVAMSDRGDGEPGTGAASGGASPGAGNASRPAANGGYGVPTVTENCPAAGVQGAQARCTTTAECWGGMVVISGDARATRYDCVRRHSWETFAIGLLPADAQTWNQQELAQHPLIRQVCSKQVLLASRKGAGLRHPVAGWRPDVLPPSQASFENGNRVYRCVAAHTGLDGLQGTSFHAS</sequence>
<dbReference type="InterPro" id="IPR017441">
    <property type="entry name" value="Protein_kinase_ATP_BS"/>
</dbReference>
<keyword evidence="4 7" id="KW-0547">Nucleotide-binding</keyword>
<feature type="compositionally biased region" description="Pro residues" evidence="8">
    <location>
        <begin position="384"/>
        <end position="399"/>
    </location>
</feature>
<dbReference type="Proteomes" id="UP000251891">
    <property type="component" value="Unassembled WGS sequence"/>
</dbReference>
<evidence type="ECO:0000313" key="10">
    <source>
        <dbReference type="EMBL" id="RAY15648.1"/>
    </source>
</evidence>
<dbReference type="RefSeq" id="WP_199484912.1">
    <property type="nucleotide sequence ID" value="NZ_QLYX01000003.1"/>
</dbReference>
<dbReference type="PANTHER" id="PTHR43289:SF6">
    <property type="entry name" value="SERINE_THREONINE-PROTEIN KINASE NEKL-3"/>
    <property type="match status" value="1"/>
</dbReference>
<evidence type="ECO:0000256" key="4">
    <source>
        <dbReference type="ARBA" id="ARBA00022741"/>
    </source>
</evidence>
<evidence type="ECO:0000313" key="11">
    <source>
        <dbReference type="Proteomes" id="UP000251891"/>
    </source>
</evidence>
<protein>
    <recommendedName>
        <fullName evidence="1">non-specific serine/threonine protein kinase</fullName>
        <ecNumber evidence="1">2.7.11.1</ecNumber>
    </recommendedName>
</protein>
<dbReference type="Pfam" id="PF00069">
    <property type="entry name" value="Pkinase"/>
    <property type="match status" value="1"/>
</dbReference>
<reference evidence="10 11" key="1">
    <citation type="submission" date="2018-06" db="EMBL/GenBank/DDBJ databases">
        <title>Actinomadura craniellae sp. nov. isolated from marine sponge Craniella sp.</title>
        <authorList>
            <person name="Li L."/>
            <person name="Xu Q.H."/>
            <person name="Lin H.W."/>
            <person name="Lu Y.H."/>
        </authorList>
    </citation>
    <scope>NUCLEOTIDE SEQUENCE [LARGE SCALE GENOMIC DNA]</scope>
    <source>
        <strain evidence="10 11">LHW63021</strain>
    </source>
</reference>
<dbReference type="AlphaFoldDB" id="A0A365H9H0"/>
<dbReference type="GO" id="GO:0005524">
    <property type="term" value="F:ATP binding"/>
    <property type="evidence" value="ECO:0007669"/>
    <property type="project" value="UniProtKB-UniRule"/>
</dbReference>
<dbReference type="InterPro" id="IPR000719">
    <property type="entry name" value="Prot_kinase_dom"/>
</dbReference>
<name>A0A365H9H0_9ACTN</name>
<dbReference type="InterPro" id="IPR011009">
    <property type="entry name" value="Kinase-like_dom_sf"/>
</dbReference>
<feature type="domain" description="Protein kinase" evidence="9">
    <location>
        <begin position="6"/>
        <end position="263"/>
    </location>
</feature>